<dbReference type="PANTHER" id="PTHR33336">
    <property type="entry name" value="QUINOL MONOOXYGENASE YGIN-RELATED"/>
    <property type="match status" value="1"/>
</dbReference>
<keyword evidence="3" id="KW-1185">Reference proteome</keyword>
<dbReference type="PANTHER" id="PTHR33336:SF3">
    <property type="entry name" value="ABM DOMAIN-CONTAINING PROTEIN"/>
    <property type="match status" value="1"/>
</dbReference>
<dbReference type="InterPro" id="IPR050744">
    <property type="entry name" value="AI-2_Isomerase_LsrG"/>
</dbReference>
<dbReference type="PROSITE" id="PS51725">
    <property type="entry name" value="ABM"/>
    <property type="match status" value="1"/>
</dbReference>
<gene>
    <name evidence="2" type="ORF">AWE51_02870</name>
</gene>
<dbReference type="EMBL" id="LQRT01000002">
    <property type="protein sequence ID" value="KZS42401.1"/>
    <property type="molecule type" value="Genomic_DNA"/>
</dbReference>
<accession>A0A163CGY1</accession>
<dbReference type="SUPFAM" id="SSF54909">
    <property type="entry name" value="Dimeric alpha+beta barrel"/>
    <property type="match status" value="1"/>
</dbReference>
<evidence type="ECO:0000313" key="2">
    <source>
        <dbReference type="EMBL" id="KZS42401.1"/>
    </source>
</evidence>
<dbReference type="Proteomes" id="UP000076715">
    <property type="component" value="Unassembled WGS sequence"/>
</dbReference>
<dbReference type="Gene3D" id="3.30.70.100">
    <property type="match status" value="1"/>
</dbReference>
<dbReference type="GO" id="GO:0004497">
    <property type="term" value="F:monooxygenase activity"/>
    <property type="evidence" value="ECO:0007669"/>
    <property type="project" value="UniProtKB-KW"/>
</dbReference>
<dbReference type="Pfam" id="PF03992">
    <property type="entry name" value="ABM"/>
    <property type="match status" value="1"/>
</dbReference>
<dbReference type="AlphaFoldDB" id="A0A163CGY1"/>
<sequence>MSNQLTIIAKIWAKTEKRELVKTELLKLIDITKAEKGCINYDLHQDNENENLFLFYENWESRELWQEHMNNKHLAEYMKATDGAVEEFSLHEMTAIG</sequence>
<dbReference type="RefSeq" id="WP_066310069.1">
    <property type="nucleotide sequence ID" value="NZ_CANLSS010000001.1"/>
</dbReference>
<keyword evidence="2" id="KW-0503">Monooxygenase</keyword>
<dbReference type="InterPro" id="IPR007138">
    <property type="entry name" value="ABM_dom"/>
</dbReference>
<name>A0A163CGY1_9FLAO</name>
<evidence type="ECO:0000313" key="3">
    <source>
        <dbReference type="Proteomes" id="UP000076715"/>
    </source>
</evidence>
<proteinExistence type="predicted"/>
<organism evidence="2 3">
    <name type="scientific">Aquimarina aggregata</name>
    <dbReference type="NCBI Taxonomy" id="1642818"/>
    <lineage>
        <taxon>Bacteria</taxon>
        <taxon>Pseudomonadati</taxon>
        <taxon>Bacteroidota</taxon>
        <taxon>Flavobacteriia</taxon>
        <taxon>Flavobacteriales</taxon>
        <taxon>Flavobacteriaceae</taxon>
        <taxon>Aquimarina</taxon>
    </lineage>
</organism>
<protein>
    <submittedName>
        <fullName evidence="2">Antibiotic biosynthesis monooxygenase</fullName>
    </submittedName>
</protein>
<keyword evidence="2" id="KW-0560">Oxidoreductase</keyword>
<evidence type="ECO:0000259" key="1">
    <source>
        <dbReference type="PROSITE" id="PS51725"/>
    </source>
</evidence>
<reference evidence="2 3" key="1">
    <citation type="submission" date="2016-01" db="EMBL/GenBank/DDBJ databases">
        <title>The draft genome sequence of Aquimarina sp. RZW4-3-2.</title>
        <authorList>
            <person name="Wang Y."/>
        </authorList>
    </citation>
    <scope>NUCLEOTIDE SEQUENCE [LARGE SCALE GENOMIC DNA]</scope>
    <source>
        <strain evidence="2 3">RZW4-3-2</strain>
    </source>
</reference>
<dbReference type="InterPro" id="IPR011008">
    <property type="entry name" value="Dimeric_a/b-barrel"/>
</dbReference>
<dbReference type="STRING" id="1642818.AWE51_02870"/>
<comment type="caution">
    <text evidence="2">The sequence shown here is derived from an EMBL/GenBank/DDBJ whole genome shotgun (WGS) entry which is preliminary data.</text>
</comment>
<dbReference type="OrthoDB" id="9806189at2"/>
<feature type="domain" description="ABM" evidence="1">
    <location>
        <begin position="5"/>
        <end position="93"/>
    </location>
</feature>